<comment type="function">
    <text evidence="16">Catalyzes the phosphorylation of pantothenate (Pan), the first step in CoA biosynthesis.</text>
</comment>
<feature type="binding site" evidence="16">
    <location>
        <position position="122"/>
    </location>
    <ligand>
        <name>K(+)</name>
        <dbReference type="ChEBI" id="CHEBI:29103"/>
    </ligand>
</feature>
<feature type="binding site" evidence="16">
    <location>
        <position position="125"/>
    </location>
    <ligand>
        <name>ATP</name>
        <dbReference type="ChEBI" id="CHEBI:30616"/>
    </ligand>
</feature>
<dbReference type="GO" id="GO:0046872">
    <property type="term" value="F:metal ion binding"/>
    <property type="evidence" value="ECO:0007669"/>
    <property type="project" value="UniProtKB-KW"/>
</dbReference>
<comment type="catalytic activity">
    <reaction evidence="1 16">
        <text>(R)-pantothenate + ATP = (R)-4'-phosphopantothenate + ADP + H(+)</text>
        <dbReference type="Rhea" id="RHEA:16373"/>
        <dbReference type="ChEBI" id="CHEBI:10986"/>
        <dbReference type="ChEBI" id="CHEBI:15378"/>
        <dbReference type="ChEBI" id="CHEBI:29032"/>
        <dbReference type="ChEBI" id="CHEBI:30616"/>
        <dbReference type="ChEBI" id="CHEBI:456216"/>
        <dbReference type="EC" id="2.7.1.33"/>
    </reaction>
</comment>
<dbReference type="HAMAP" id="MF_01274">
    <property type="entry name" value="Pantothen_kinase_3"/>
    <property type="match status" value="1"/>
</dbReference>
<dbReference type="AlphaFoldDB" id="A0A6M0RRK5"/>
<evidence type="ECO:0000256" key="12">
    <source>
        <dbReference type="ARBA" id="ARBA00022958"/>
    </source>
</evidence>
<feature type="active site" description="Proton acceptor" evidence="16">
    <location>
        <position position="102"/>
    </location>
</feature>
<dbReference type="SUPFAM" id="SSF53067">
    <property type="entry name" value="Actin-like ATPase domain"/>
    <property type="match status" value="2"/>
</dbReference>
<comment type="cofactor">
    <cofactor evidence="2">
        <name>K(+)</name>
        <dbReference type="ChEBI" id="CHEBI:29103"/>
    </cofactor>
</comment>
<keyword evidence="9 16" id="KW-0547">Nucleotide-binding</keyword>
<evidence type="ECO:0000256" key="14">
    <source>
        <dbReference type="ARBA" id="ARBA00038036"/>
    </source>
</evidence>
<feature type="binding site" evidence="16">
    <location>
        <begin position="100"/>
        <end position="103"/>
    </location>
    <ligand>
        <name>substrate</name>
    </ligand>
</feature>
<feature type="binding site" evidence="16">
    <location>
        <position position="177"/>
    </location>
    <ligand>
        <name>substrate</name>
    </ligand>
</feature>
<evidence type="ECO:0000256" key="16">
    <source>
        <dbReference type="HAMAP-Rule" id="MF_01274"/>
    </source>
</evidence>
<comment type="caution">
    <text evidence="17">The sequence shown here is derived from an EMBL/GenBank/DDBJ whole genome shotgun (WGS) entry which is preliminary data.</text>
</comment>
<evidence type="ECO:0000313" key="17">
    <source>
        <dbReference type="EMBL" id="NEZ58894.1"/>
    </source>
</evidence>
<comment type="subunit">
    <text evidence="5 16">Homodimer.</text>
</comment>
<keyword evidence="10 16" id="KW-0418">Kinase</keyword>
<dbReference type="GO" id="GO:0004594">
    <property type="term" value="F:pantothenate kinase activity"/>
    <property type="evidence" value="ECO:0007669"/>
    <property type="project" value="UniProtKB-UniRule"/>
</dbReference>
<keyword evidence="18" id="KW-1185">Reference proteome</keyword>
<dbReference type="EMBL" id="QXHD01000004">
    <property type="protein sequence ID" value="NEZ58894.1"/>
    <property type="molecule type" value="Genomic_DNA"/>
</dbReference>
<dbReference type="GO" id="GO:0015937">
    <property type="term" value="P:coenzyme A biosynthetic process"/>
    <property type="evidence" value="ECO:0007669"/>
    <property type="project" value="UniProtKB-UniRule"/>
</dbReference>
<accession>A0A6M0RRK5</accession>
<comment type="pathway">
    <text evidence="4 16">Cofactor biosynthesis; coenzyme A biosynthesis; CoA from (R)-pantothenate: step 1/5.</text>
</comment>
<dbReference type="UniPathway" id="UPA00241">
    <property type="reaction ID" value="UER00352"/>
</dbReference>
<keyword evidence="7 16" id="KW-0963">Cytoplasm</keyword>
<dbReference type="RefSeq" id="WP_163659910.1">
    <property type="nucleotide sequence ID" value="NZ_QXHD01000004.1"/>
</dbReference>
<evidence type="ECO:0000256" key="8">
    <source>
        <dbReference type="ARBA" id="ARBA00022679"/>
    </source>
</evidence>
<keyword evidence="8 16" id="KW-0808">Transferase</keyword>
<keyword evidence="12 16" id="KW-0630">Potassium</keyword>
<dbReference type="GO" id="GO:0005524">
    <property type="term" value="F:ATP binding"/>
    <property type="evidence" value="ECO:0007669"/>
    <property type="project" value="UniProtKB-UniRule"/>
</dbReference>
<sequence>MIDWLALVIGNTRWHWAWFQDDHLQHVWHHEHLVNSQTPTPDLSSILAAHAPSQIRLLPIESLNIWAVSVVPSQTRGVEHISTIRWLRHFPLEKVYPTMGLDRIVTLWGAGQHYSWPTLVIDGGTALTFTAGDAGTFVGGAILLGVRSHLAALHHYTAALPHLSPPPHLPTRWAQDTPSAIQGGVIHTILASIHEFIHSWISQYPDTSILFTGGDGEYLHRLYLAQYQIQQNQALVNRTWFDPNLMFWGISAYRKEETREL</sequence>
<dbReference type="PANTHER" id="PTHR34265:SF1">
    <property type="entry name" value="TYPE III PANTOTHENATE KINASE"/>
    <property type="match status" value="1"/>
</dbReference>
<dbReference type="InterPro" id="IPR043129">
    <property type="entry name" value="ATPase_NBD"/>
</dbReference>
<name>A0A6M0RRK5_9CYAN</name>
<dbReference type="Gene3D" id="3.30.420.40">
    <property type="match status" value="1"/>
</dbReference>
<comment type="similarity">
    <text evidence="14 16">Belongs to the type III pantothenate kinase family.</text>
</comment>
<dbReference type="EC" id="2.7.1.33" evidence="6 16"/>
<gene>
    <name evidence="16" type="primary">coaX</name>
    <name evidence="17" type="ORF">DXZ20_25280</name>
</gene>
<feature type="binding site" evidence="16">
    <location>
        <position position="96"/>
    </location>
    <ligand>
        <name>substrate</name>
    </ligand>
</feature>
<organism evidence="17 18">
    <name type="scientific">Adonisia turfae CCMR0081</name>
    <dbReference type="NCBI Taxonomy" id="2292702"/>
    <lineage>
        <taxon>Bacteria</taxon>
        <taxon>Bacillati</taxon>
        <taxon>Cyanobacteriota</taxon>
        <taxon>Adonisia</taxon>
        <taxon>Adonisia turfae</taxon>
    </lineage>
</organism>
<keyword evidence="11 16" id="KW-0067">ATP-binding</keyword>
<evidence type="ECO:0000256" key="1">
    <source>
        <dbReference type="ARBA" id="ARBA00001206"/>
    </source>
</evidence>
<evidence type="ECO:0000256" key="9">
    <source>
        <dbReference type="ARBA" id="ARBA00022741"/>
    </source>
</evidence>
<keyword evidence="16" id="KW-0479">Metal-binding</keyword>
<evidence type="ECO:0000313" key="18">
    <source>
        <dbReference type="Proteomes" id="UP000481033"/>
    </source>
</evidence>
<dbReference type="Proteomes" id="UP000481033">
    <property type="component" value="Unassembled WGS sequence"/>
</dbReference>
<protein>
    <recommendedName>
        <fullName evidence="15 16">Type III pantothenate kinase</fullName>
        <ecNumber evidence="6 16">2.7.1.33</ecNumber>
    </recommendedName>
    <alternativeName>
        <fullName evidence="16">PanK-III</fullName>
    </alternativeName>
    <alternativeName>
        <fullName evidence="16">Pantothenic acid kinase</fullName>
    </alternativeName>
</protein>
<dbReference type="InterPro" id="IPR004619">
    <property type="entry name" value="Type_III_PanK"/>
</dbReference>
<evidence type="ECO:0000256" key="13">
    <source>
        <dbReference type="ARBA" id="ARBA00022993"/>
    </source>
</evidence>
<dbReference type="Pfam" id="PF03309">
    <property type="entry name" value="Pan_kinase"/>
    <property type="match status" value="1"/>
</dbReference>
<comment type="subcellular location">
    <subcellularLocation>
        <location evidence="3 16">Cytoplasm</location>
    </subcellularLocation>
</comment>
<evidence type="ECO:0000256" key="15">
    <source>
        <dbReference type="ARBA" id="ARBA00040883"/>
    </source>
</evidence>
<dbReference type="NCBIfam" id="NF009871">
    <property type="entry name" value="PRK13331.1"/>
    <property type="match status" value="1"/>
</dbReference>
<feature type="binding site" evidence="16">
    <location>
        <begin position="8"/>
        <end position="15"/>
    </location>
    <ligand>
        <name>ATP</name>
        <dbReference type="ChEBI" id="CHEBI:30616"/>
    </ligand>
</feature>
<dbReference type="CDD" id="cd24015">
    <property type="entry name" value="ASKHA_NBD_PanK-III"/>
    <property type="match status" value="1"/>
</dbReference>
<comment type="cofactor">
    <cofactor evidence="16">
        <name>NH4(+)</name>
        <dbReference type="ChEBI" id="CHEBI:28938"/>
    </cofactor>
    <cofactor evidence="16">
        <name>K(+)</name>
        <dbReference type="ChEBI" id="CHEBI:29103"/>
    </cofactor>
    <text evidence="16">A monovalent cation. Ammonium or potassium.</text>
</comment>
<reference evidence="17 18" key="1">
    <citation type="journal article" date="2020" name="Microb. Ecol.">
        <title>Ecogenomics of the Marine Benthic Filamentous Cyanobacterium Adonisia.</title>
        <authorList>
            <person name="Walter J.M."/>
            <person name="Coutinho F.H."/>
            <person name="Leomil L."/>
            <person name="Hargreaves P.I."/>
            <person name="Campeao M.E."/>
            <person name="Vieira V.V."/>
            <person name="Silva B.S."/>
            <person name="Fistarol G.O."/>
            <person name="Salomon P.S."/>
            <person name="Sawabe T."/>
            <person name="Mino S."/>
            <person name="Hosokawa M."/>
            <person name="Miyashita H."/>
            <person name="Maruyama F."/>
            <person name="van Verk M.C."/>
            <person name="Dutilh B.E."/>
            <person name="Thompson C.C."/>
            <person name="Thompson F.L."/>
        </authorList>
    </citation>
    <scope>NUCLEOTIDE SEQUENCE [LARGE SCALE GENOMIC DNA]</scope>
    <source>
        <strain evidence="17 18">CCMR0081</strain>
    </source>
</reference>
<evidence type="ECO:0000256" key="5">
    <source>
        <dbReference type="ARBA" id="ARBA00011738"/>
    </source>
</evidence>
<evidence type="ECO:0000256" key="3">
    <source>
        <dbReference type="ARBA" id="ARBA00004496"/>
    </source>
</evidence>
<evidence type="ECO:0000256" key="11">
    <source>
        <dbReference type="ARBA" id="ARBA00022840"/>
    </source>
</evidence>
<keyword evidence="13 16" id="KW-0173">Coenzyme A biosynthesis</keyword>
<evidence type="ECO:0000256" key="7">
    <source>
        <dbReference type="ARBA" id="ARBA00022490"/>
    </source>
</evidence>
<proteinExistence type="inferred from homology"/>
<evidence type="ECO:0000256" key="4">
    <source>
        <dbReference type="ARBA" id="ARBA00005225"/>
    </source>
</evidence>
<dbReference type="NCBIfam" id="TIGR00671">
    <property type="entry name" value="baf"/>
    <property type="match status" value="1"/>
</dbReference>
<evidence type="ECO:0000256" key="2">
    <source>
        <dbReference type="ARBA" id="ARBA00001958"/>
    </source>
</evidence>
<dbReference type="PANTHER" id="PTHR34265">
    <property type="entry name" value="TYPE III PANTOTHENATE KINASE"/>
    <property type="match status" value="1"/>
</dbReference>
<dbReference type="GO" id="GO:0005737">
    <property type="term" value="C:cytoplasm"/>
    <property type="evidence" value="ECO:0007669"/>
    <property type="project" value="UniProtKB-SubCell"/>
</dbReference>
<evidence type="ECO:0000256" key="6">
    <source>
        <dbReference type="ARBA" id="ARBA00012102"/>
    </source>
</evidence>
<evidence type="ECO:0000256" key="10">
    <source>
        <dbReference type="ARBA" id="ARBA00022777"/>
    </source>
</evidence>